<keyword evidence="2" id="KW-1133">Transmembrane helix</keyword>
<feature type="transmembrane region" description="Helical" evidence="2">
    <location>
        <begin position="43"/>
        <end position="62"/>
    </location>
</feature>
<evidence type="ECO:0000256" key="1">
    <source>
        <dbReference type="SAM" id="MobiDB-lite"/>
    </source>
</evidence>
<evidence type="ECO:0000313" key="4">
    <source>
        <dbReference type="Proteomes" id="UP001596099"/>
    </source>
</evidence>
<keyword evidence="2" id="KW-0472">Membrane</keyword>
<evidence type="ECO:0000313" key="3">
    <source>
        <dbReference type="EMBL" id="MFC5969953.1"/>
    </source>
</evidence>
<feature type="transmembrane region" description="Helical" evidence="2">
    <location>
        <begin position="82"/>
        <end position="105"/>
    </location>
</feature>
<evidence type="ECO:0000256" key="2">
    <source>
        <dbReference type="SAM" id="Phobius"/>
    </source>
</evidence>
<gene>
    <name evidence="3" type="ORF">ACFPYI_01280</name>
</gene>
<dbReference type="EMBL" id="JBHSQH010000001">
    <property type="protein sequence ID" value="MFC5969953.1"/>
    <property type="molecule type" value="Genomic_DNA"/>
</dbReference>
<accession>A0ABD5RHX9</accession>
<dbReference type="AlphaFoldDB" id="A0ABD5RHX9"/>
<keyword evidence="4" id="KW-1185">Reference proteome</keyword>
<feature type="compositionally biased region" description="Low complexity" evidence="1">
    <location>
        <begin position="528"/>
        <end position="544"/>
    </location>
</feature>
<sequence>MVSVSRRLLVTALLSLVVLGVLWFVRPWFQPLAYALFVESPGVLQWLAVVALLLGAYVAYGARNGWPGSGVRVETDAGRVPLPIVVAGFLVVLAIVGGSVVGGLYEAEATSERVGAAVTDVDTLPETSAERARVLPQSVARAYAQNSLQSPQFRLAGGDISVVNGTPKWSYALAPDGGINSYRLKQRGAVFVDMTTTSSNVTVREGEFQVGQGMAVTDDYEWQLAKHAYFRDYRDPFVVPHGDEMFLAVPYVTHDWEFRATPLPQLHSVPEFGGVSLVAQNGSITDLSPEEARSSEVLAGQNFYPYELARHEVASRAYQNGILNTWFTHEDQLELAPVPGENDQPFTVFTEDGPTYVLAAEPWGDAAGVYQLWTIDGRSGEPQRLTFSQSEALLGPSKATDYAMRTPDVARLNDVSPAEPIPVVRDGRLYWQVHVVPNSSAGLSYIAFVDARSGDVYTVGTGSEAKAFLAGESVQPGGSGNQSGGGTGGVGSGDGLVIVVEREDGSTERVTVGPNDSVVIRQRGGQDTRGNATTNGTAARSVAD</sequence>
<feature type="region of interest" description="Disordered" evidence="1">
    <location>
        <begin position="472"/>
        <end position="544"/>
    </location>
</feature>
<keyword evidence="2" id="KW-0812">Transmembrane</keyword>
<organism evidence="3 4">
    <name type="scientific">Halomarina salina</name>
    <dbReference type="NCBI Taxonomy" id="1872699"/>
    <lineage>
        <taxon>Archaea</taxon>
        <taxon>Methanobacteriati</taxon>
        <taxon>Methanobacteriota</taxon>
        <taxon>Stenosarchaea group</taxon>
        <taxon>Halobacteria</taxon>
        <taxon>Halobacteriales</taxon>
        <taxon>Natronomonadaceae</taxon>
        <taxon>Halomarina</taxon>
    </lineage>
</organism>
<protein>
    <submittedName>
        <fullName evidence="3">ABC transporter permease</fullName>
    </submittedName>
</protein>
<dbReference type="Proteomes" id="UP001596099">
    <property type="component" value="Unassembled WGS sequence"/>
</dbReference>
<comment type="caution">
    <text evidence="3">The sequence shown here is derived from an EMBL/GenBank/DDBJ whole genome shotgun (WGS) entry which is preliminary data.</text>
</comment>
<proteinExistence type="predicted"/>
<name>A0ABD5RHX9_9EURY</name>
<feature type="compositionally biased region" description="Gly residues" evidence="1">
    <location>
        <begin position="477"/>
        <end position="494"/>
    </location>
</feature>
<reference evidence="3 4" key="1">
    <citation type="journal article" date="2019" name="Int. J. Syst. Evol. Microbiol.">
        <title>The Global Catalogue of Microorganisms (GCM) 10K type strain sequencing project: providing services to taxonomists for standard genome sequencing and annotation.</title>
        <authorList>
            <consortium name="The Broad Institute Genomics Platform"/>
            <consortium name="The Broad Institute Genome Sequencing Center for Infectious Disease"/>
            <person name="Wu L."/>
            <person name="Ma J."/>
        </authorList>
    </citation>
    <scope>NUCLEOTIDE SEQUENCE [LARGE SCALE GENOMIC DNA]</scope>
    <source>
        <strain evidence="3 4">CGMCC 1.12543</strain>
    </source>
</reference>
<dbReference type="RefSeq" id="WP_247418385.1">
    <property type="nucleotide sequence ID" value="NZ_JALLGW010000001.1"/>
</dbReference>